<dbReference type="AlphaFoldDB" id="A0A7W6EV57"/>
<dbReference type="EMBL" id="JACICY010000001">
    <property type="protein sequence ID" value="MBB3859414.1"/>
    <property type="molecule type" value="Genomic_DNA"/>
</dbReference>
<dbReference type="Proteomes" id="UP000562395">
    <property type="component" value="Unassembled WGS sequence"/>
</dbReference>
<comment type="caution">
    <text evidence="1">The sequence shown here is derived from an EMBL/GenBank/DDBJ whole genome shotgun (WGS) entry which is preliminary data.</text>
</comment>
<keyword evidence="2" id="KW-1185">Reference proteome</keyword>
<proteinExistence type="predicted"/>
<name>A0A7W6EV57_9SPHN</name>
<accession>A0A7W6EV57</accession>
<protein>
    <submittedName>
        <fullName evidence="1">Uncharacterized protein</fullName>
    </submittedName>
</protein>
<dbReference type="RefSeq" id="WP_183611663.1">
    <property type="nucleotide sequence ID" value="NZ_JACICY010000001.1"/>
</dbReference>
<evidence type="ECO:0000313" key="1">
    <source>
        <dbReference type="EMBL" id="MBB3859414.1"/>
    </source>
</evidence>
<reference evidence="1 2" key="1">
    <citation type="submission" date="2020-08" db="EMBL/GenBank/DDBJ databases">
        <title>Genomic Encyclopedia of Type Strains, Phase IV (KMG-IV): sequencing the most valuable type-strain genomes for metagenomic binning, comparative biology and taxonomic classification.</title>
        <authorList>
            <person name="Goeker M."/>
        </authorList>
    </citation>
    <scope>NUCLEOTIDE SEQUENCE [LARGE SCALE GENOMIC DNA]</scope>
    <source>
        <strain evidence="1 2">DSM 14552</strain>
    </source>
</reference>
<gene>
    <name evidence="1" type="ORF">GGQ88_000654</name>
</gene>
<sequence>MGDWFRAAPANGSGPGTARNNVVWLASLLAAPLGLDRRHLPVIMPAKDAQSFTQQVGDAGLVARFAHDPVRAWLESYDASPQPEVFAELYDLLPPAAIVVGFELPPVMRRALALRGHRYVSLHNHPLRFLSDLGFGVHSNDAGFVRSFEAIACSVSNIDQQVSRLSARFSRLNPVQARLPEGCPVLLGQTPTDASLVVDGKIVSWEDRAEDLAALLGSSREVAYLKHPHAVWPQADLDFFRYTLGKTVIAIAGNSYPLIMSRQPTGPVATLSSSLGVEANAFGCDCHFLLADPQAKFCVPGLDNAVQVMVDHRILEREFWDRMLAGDGDLPAPRETPFYLGDNFVRSTLESWGYAALLSSHPFTRMDKLVLPAADIQPGRGRALCAALVDASEASGEKIASVAADNDITLGLAPDPLVDGAHWEWNPRIELLGLPGLSGLLSAELDGSWTEGERCRIDLTIGPAADGFMALEGEIRFSFFRGLLGHNPALLVSVDGIPCSAIIHRECEDPYHTLRWRAVVRCGQPCRIDLACSHSGTPVEAGLGDDSRLLGFILHGAEVSAKMARGPSGSKTLRIWGLGERPIEADV</sequence>
<evidence type="ECO:0000313" key="2">
    <source>
        <dbReference type="Proteomes" id="UP000562395"/>
    </source>
</evidence>
<organism evidence="1 2">
    <name type="scientific">Novosphingobium hassiacum</name>
    <dbReference type="NCBI Taxonomy" id="173676"/>
    <lineage>
        <taxon>Bacteria</taxon>
        <taxon>Pseudomonadati</taxon>
        <taxon>Pseudomonadota</taxon>
        <taxon>Alphaproteobacteria</taxon>
        <taxon>Sphingomonadales</taxon>
        <taxon>Sphingomonadaceae</taxon>
        <taxon>Novosphingobium</taxon>
    </lineage>
</organism>